<keyword evidence="1" id="KW-1133">Transmembrane helix</keyword>
<evidence type="ECO:0000313" key="2">
    <source>
        <dbReference type="EMBL" id="KAA0921233.1"/>
    </source>
</evidence>
<feature type="transmembrane region" description="Helical" evidence="1">
    <location>
        <begin position="42"/>
        <end position="62"/>
    </location>
</feature>
<evidence type="ECO:0000313" key="3">
    <source>
        <dbReference type="Proteomes" id="UP000324965"/>
    </source>
</evidence>
<proteinExistence type="predicted"/>
<feature type="transmembrane region" description="Helical" evidence="1">
    <location>
        <begin position="282"/>
        <end position="306"/>
    </location>
</feature>
<comment type="caution">
    <text evidence="2">The sequence shown here is derived from an EMBL/GenBank/DDBJ whole genome shotgun (WGS) entry which is preliminary data.</text>
</comment>
<name>A0A5A9ZV82_9ACTN</name>
<dbReference type="AlphaFoldDB" id="A0A5A9ZV82"/>
<organism evidence="2 3">
    <name type="scientific">Streptomyces apricus</name>
    <dbReference type="NCBI Taxonomy" id="1828112"/>
    <lineage>
        <taxon>Bacteria</taxon>
        <taxon>Bacillati</taxon>
        <taxon>Actinomycetota</taxon>
        <taxon>Actinomycetes</taxon>
        <taxon>Kitasatosporales</taxon>
        <taxon>Streptomycetaceae</taxon>
        <taxon>Streptomyces</taxon>
    </lineage>
</organism>
<evidence type="ECO:0000256" key="1">
    <source>
        <dbReference type="SAM" id="Phobius"/>
    </source>
</evidence>
<sequence length="326" mass="35507">MDASVLLVLAAGPTVLLAVMDSGYQFADVTWPLGTGDLYAAVYRAAALFQLLWLGALVLLRIAVSGRSPERKTVMFLPLVALAVPVTAGPVMQQLQLPGMNVTTGLLLRTVLLAWLACEVCLHHGIPLSRSLSSDERLHRWRTAAGHTEKVGIYCAIGTTLTMAAVLMLRWIGPDGMPVMRTSQTSALGADSPTDLFLTLPWVIVLEGVVIGTVALLLHTAGRPTWQIYTTVAVPEIIFHAYFGVPAVLMGVYALLCTRFYLRYHRLGPLLLGHALYDVIGLLLAYLPFLYRIALGFALMTACTAVERWLPKKKPLHPALDKELSL</sequence>
<feature type="transmembrane region" description="Helical" evidence="1">
    <location>
        <begin position="239"/>
        <end position="262"/>
    </location>
</feature>
<keyword evidence="1" id="KW-0472">Membrane</keyword>
<gene>
    <name evidence="2" type="ORF">FGF04_37380</name>
</gene>
<accession>A0A5A9ZV82</accession>
<keyword evidence="3" id="KW-1185">Reference proteome</keyword>
<dbReference type="OrthoDB" id="4084454at2"/>
<keyword evidence="1" id="KW-0812">Transmembrane</keyword>
<protein>
    <recommendedName>
        <fullName evidence="4">CPBP family intramembrane metalloprotease</fullName>
    </recommendedName>
</protein>
<reference evidence="2 3" key="1">
    <citation type="submission" date="2019-05" db="EMBL/GenBank/DDBJ databases">
        <authorList>
            <person name="Hariharan J."/>
            <person name="Choudoir M.J."/>
            <person name="Diebold P."/>
            <person name="Panke-Buisse K."/>
            <person name="Buckley D.H."/>
        </authorList>
    </citation>
    <scope>NUCLEOTIDE SEQUENCE [LARGE SCALE GENOMIC DNA]</scope>
    <source>
        <strain evidence="2 3">SUN51</strain>
    </source>
</reference>
<dbReference type="EMBL" id="VDFC01000089">
    <property type="protein sequence ID" value="KAA0921233.1"/>
    <property type="molecule type" value="Genomic_DNA"/>
</dbReference>
<feature type="transmembrane region" description="Helical" evidence="1">
    <location>
        <begin position="196"/>
        <end position="218"/>
    </location>
</feature>
<dbReference type="Proteomes" id="UP000324965">
    <property type="component" value="Unassembled WGS sequence"/>
</dbReference>
<feature type="transmembrane region" description="Helical" evidence="1">
    <location>
        <begin position="151"/>
        <end position="172"/>
    </location>
</feature>
<evidence type="ECO:0008006" key="4">
    <source>
        <dbReference type="Google" id="ProtNLM"/>
    </source>
</evidence>